<dbReference type="Proteomes" id="UP000256405">
    <property type="component" value="Unassembled WGS sequence"/>
</dbReference>
<accession>A0A3E0D491</accession>
<dbReference type="OrthoDB" id="7060002at2"/>
<comment type="caution">
    <text evidence="1">The sequence shown here is derived from an EMBL/GenBank/DDBJ whole genome shotgun (WGS) entry which is preliminary data.</text>
</comment>
<name>A0A3E0D491_9BACT</name>
<keyword evidence="2" id="KW-1185">Reference proteome</keyword>
<organism evidence="1 2">
    <name type="scientific">Algoriphagus antarcticus</name>
    <dbReference type="NCBI Taxonomy" id="238540"/>
    <lineage>
        <taxon>Bacteria</taxon>
        <taxon>Pseudomonadati</taxon>
        <taxon>Bacteroidota</taxon>
        <taxon>Cytophagia</taxon>
        <taxon>Cytophagales</taxon>
        <taxon>Cyclobacteriaceae</taxon>
        <taxon>Algoriphagus</taxon>
    </lineage>
</organism>
<gene>
    <name evidence="1" type="ORF">C8N25_1421</name>
</gene>
<dbReference type="AlphaFoldDB" id="A0A3E0D491"/>
<protein>
    <submittedName>
        <fullName evidence="1">Uncharacterized protein</fullName>
    </submittedName>
</protein>
<sequence length="153" mass="17854">MKTLKRKEFEALFIPYLQSGTQIWVISKIKELPIKVIRFACNLAELDFIKFVRIDSYGIAASSENHPNRPKVPLIQMNHPTAIGIEILYDLEYQTIDFYDINSPIKGNGGRMVDAVLKDFPEGWSPVVIMDWSDGFWDKMKEKYKHLDWMEEP</sequence>
<evidence type="ECO:0000313" key="1">
    <source>
        <dbReference type="EMBL" id="REG77529.1"/>
    </source>
</evidence>
<evidence type="ECO:0000313" key="2">
    <source>
        <dbReference type="Proteomes" id="UP000256405"/>
    </source>
</evidence>
<dbReference type="EMBL" id="QUNF01000042">
    <property type="protein sequence ID" value="REG77529.1"/>
    <property type="molecule type" value="Genomic_DNA"/>
</dbReference>
<reference evidence="1 2" key="1">
    <citation type="submission" date="2018-08" db="EMBL/GenBank/DDBJ databases">
        <title>Genomic Encyclopedia of Archaeal and Bacterial Type Strains, Phase II (KMG-II): from individual species to whole genera.</title>
        <authorList>
            <person name="Goeker M."/>
        </authorList>
    </citation>
    <scope>NUCLEOTIDE SEQUENCE [LARGE SCALE GENOMIC DNA]</scope>
    <source>
        <strain evidence="1 2">DSM 15986</strain>
    </source>
</reference>
<dbReference type="RefSeq" id="WP_086543926.1">
    <property type="nucleotide sequence ID" value="NZ_MSSW01000099.1"/>
</dbReference>
<proteinExistence type="predicted"/>